<evidence type="ECO:0000313" key="2">
    <source>
        <dbReference type="EMBL" id="HGV66593.1"/>
    </source>
</evidence>
<organism evidence="2">
    <name type="scientific">Ignisphaera aggregans</name>
    <dbReference type="NCBI Taxonomy" id="334771"/>
    <lineage>
        <taxon>Archaea</taxon>
        <taxon>Thermoproteota</taxon>
        <taxon>Thermoprotei</taxon>
        <taxon>Desulfurococcales</taxon>
        <taxon>Desulfurococcaceae</taxon>
        <taxon>Ignisphaera</taxon>
    </lineage>
</organism>
<evidence type="ECO:0000256" key="1">
    <source>
        <dbReference type="SAM" id="Coils"/>
    </source>
</evidence>
<feature type="coiled-coil region" evidence="1">
    <location>
        <begin position="29"/>
        <end position="56"/>
    </location>
</feature>
<keyword evidence="1" id="KW-0175">Coiled coil</keyword>
<dbReference type="EMBL" id="DTET01000108">
    <property type="protein sequence ID" value="HGV66593.1"/>
    <property type="molecule type" value="Genomic_DNA"/>
</dbReference>
<dbReference type="AlphaFoldDB" id="A0A7J3QEE0"/>
<sequence length="130" mass="15491">MKSFEEVIYLHSKYIDRCRNIIISKHNLLDRYASRLRKLKRISERLEKILQSLSATVIIDNKIDNNETIEKLHLLLFYIDEIAIPSEKEIWRRLNNIQLVVLGVDIDEQLKRIERIENLLKTINNALPKI</sequence>
<evidence type="ECO:0008006" key="3">
    <source>
        <dbReference type="Google" id="ProtNLM"/>
    </source>
</evidence>
<name>A0A7J3QEE0_9CREN</name>
<gene>
    <name evidence="2" type="ORF">ENV02_02100</name>
</gene>
<comment type="caution">
    <text evidence="2">The sequence shown here is derived from an EMBL/GenBank/DDBJ whole genome shotgun (WGS) entry which is preliminary data.</text>
</comment>
<reference evidence="2" key="1">
    <citation type="journal article" date="2020" name="mSystems">
        <title>Genome- and Community-Level Interaction Insights into Carbon Utilization and Element Cycling Functions of Hydrothermarchaeota in Hydrothermal Sediment.</title>
        <authorList>
            <person name="Zhou Z."/>
            <person name="Liu Y."/>
            <person name="Xu W."/>
            <person name="Pan J."/>
            <person name="Luo Z.H."/>
            <person name="Li M."/>
        </authorList>
    </citation>
    <scope>NUCLEOTIDE SEQUENCE [LARGE SCALE GENOMIC DNA]</scope>
    <source>
        <strain evidence="2">SpSt-721</strain>
    </source>
</reference>
<protein>
    <recommendedName>
        <fullName evidence="3">CHAD domain-containing protein</fullName>
    </recommendedName>
</protein>
<proteinExistence type="predicted"/>
<accession>A0A7J3QEE0</accession>